<dbReference type="AlphaFoldDB" id="A0A820HZ42"/>
<evidence type="ECO:0000313" key="5">
    <source>
        <dbReference type="EMBL" id="CAF4302128.1"/>
    </source>
</evidence>
<dbReference type="Gene3D" id="2.40.70.10">
    <property type="entry name" value="Acid Proteases"/>
    <property type="match status" value="1"/>
</dbReference>
<accession>A0A820HZ42</accession>
<evidence type="ECO:0000313" key="3">
    <source>
        <dbReference type="EMBL" id="CAF3937051.1"/>
    </source>
</evidence>
<dbReference type="Proteomes" id="UP000676336">
    <property type="component" value="Unassembled WGS sequence"/>
</dbReference>
<dbReference type="EMBL" id="CAJOBJ010002714">
    <property type="protein sequence ID" value="CAF3937051.1"/>
    <property type="molecule type" value="Genomic_DNA"/>
</dbReference>
<proteinExistence type="predicted"/>
<sequence length="127" mass="14643">MLIDSGASLTLINSNLSNRLPYHIRQRVEYQTGNLQLHLADKSSLQVQNSLLLTITIANQTKTHRVHVVPNLWRPCIIGNDFIQKFNLQVDGGEQQVYFKDPNTKKLGFVKFDPTSRRRKRVHFACK</sequence>
<evidence type="ECO:0000313" key="6">
    <source>
        <dbReference type="EMBL" id="CAF5174936.1"/>
    </source>
</evidence>
<evidence type="ECO:0000313" key="7">
    <source>
        <dbReference type="Proteomes" id="UP000663842"/>
    </source>
</evidence>
<dbReference type="InterPro" id="IPR021109">
    <property type="entry name" value="Peptidase_aspartic_dom_sf"/>
</dbReference>
<dbReference type="EMBL" id="CAJNOV010014355">
    <property type="protein sequence ID" value="CAF1547389.1"/>
    <property type="molecule type" value="Genomic_DNA"/>
</dbReference>
<dbReference type="GO" id="GO:0006508">
    <property type="term" value="P:proteolysis"/>
    <property type="evidence" value="ECO:0007669"/>
    <property type="project" value="InterPro"/>
</dbReference>
<dbReference type="Proteomes" id="UP000681720">
    <property type="component" value="Unassembled WGS sequence"/>
</dbReference>
<dbReference type="Proteomes" id="UP000681967">
    <property type="component" value="Unassembled WGS sequence"/>
</dbReference>
<dbReference type="GO" id="GO:0004190">
    <property type="term" value="F:aspartic-type endopeptidase activity"/>
    <property type="evidence" value="ECO:0007669"/>
    <property type="project" value="InterPro"/>
</dbReference>
<dbReference type="Proteomes" id="UP000663866">
    <property type="component" value="Unassembled WGS sequence"/>
</dbReference>
<organism evidence="5 7">
    <name type="scientific">Rotaria magnacalcarata</name>
    <dbReference type="NCBI Taxonomy" id="392030"/>
    <lineage>
        <taxon>Eukaryota</taxon>
        <taxon>Metazoa</taxon>
        <taxon>Spiralia</taxon>
        <taxon>Gnathifera</taxon>
        <taxon>Rotifera</taxon>
        <taxon>Eurotatoria</taxon>
        <taxon>Bdelloidea</taxon>
        <taxon>Philodinida</taxon>
        <taxon>Philodinidae</taxon>
        <taxon>Rotaria</taxon>
    </lineage>
</organism>
<dbReference type="Proteomes" id="UP000663842">
    <property type="component" value="Unassembled WGS sequence"/>
</dbReference>
<name>A0A820HZ42_9BILA</name>
<comment type="caution">
    <text evidence="5">The sequence shown here is derived from an EMBL/GenBank/DDBJ whole genome shotgun (WGS) entry which is preliminary data.</text>
</comment>
<dbReference type="SUPFAM" id="SSF50630">
    <property type="entry name" value="Acid proteases"/>
    <property type="match status" value="1"/>
</dbReference>
<dbReference type="CDD" id="cd00303">
    <property type="entry name" value="retropepsin_like"/>
    <property type="match status" value="1"/>
</dbReference>
<dbReference type="EMBL" id="CAJOBF010011153">
    <property type="protein sequence ID" value="CAF4302128.1"/>
    <property type="molecule type" value="Genomic_DNA"/>
</dbReference>
<evidence type="ECO:0000313" key="4">
    <source>
        <dbReference type="EMBL" id="CAF4082732.1"/>
    </source>
</evidence>
<keyword evidence="8" id="KW-1185">Reference proteome</keyword>
<evidence type="ECO:0000313" key="2">
    <source>
        <dbReference type="EMBL" id="CAF3875980.1"/>
    </source>
</evidence>
<evidence type="ECO:0008006" key="9">
    <source>
        <dbReference type="Google" id="ProtNLM"/>
    </source>
</evidence>
<gene>
    <name evidence="2" type="ORF">BYL167_LOCUS7184</name>
    <name evidence="1" type="ORF">CJN711_LOCUS30139</name>
    <name evidence="3" type="ORF">GIL414_LOCUS8375</name>
    <name evidence="4" type="ORF">OVN521_LOCUS19871</name>
    <name evidence="6" type="ORF">SMN809_LOCUS67135</name>
    <name evidence="5" type="ORF">UXM345_LOCUS33474</name>
</gene>
<dbReference type="PROSITE" id="PS00141">
    <property type="entry name" value="ASP_PROTEASE"/>
    <property type="match status" value="1"/>
</dbReference>
<dbReference type="InterPro" id="IPR001969">
    <property type="entry name" value="Aspartic_peptidase_AS"/>
</dbReference>
<dbReference type="Proteomes" id="UP000663855">
    <property type="component" value="Unassembled WGS sequence"/>
</dbReference>
<reference evidence="5" key="1">
    <citation type="submission" date="2021-02" db="EMBL/GenBank/DDBJ databases">
        <authorList>
            <person name="Nowell W R."/>
        </authorList>
    </citation>
    <scope>NUCLEOTIDE SEQUENCE</scope>
</reference>
<protein>
    <recommendedName>
        <fullName evidence="9">Peptidase A2 domain-containing protein</fullName>
    </recommendedName>
</protein>
<dbReference type="EMBL" id="CAJOBI010314770">
    <property type="protein sequence ID" value="CAF5174936.1"/>
    <property type="molecule type" value="Genomic_DNA"/>
</dbReference>
<evidence type="ECO:0000313" key="1">
    <source>
        <dbReference type="EMBL" id="CAF1547389.1"/>
    </source>
</evidence>
<dbReference type="EMBL" id="CAJOBG010003829">
    <property type="protein sequence ID" value="CAF4082732.1"/>
    <property type="molecule type" value="Genomic_DNA"/>
</dbReference>
<evidence type="ECO:0000313" key="8">
    <source>
        <dbReference type="Proteomes" id="UP000663866"/>
    </source>
</evidence>
<dbReference type="EMBL" id="CAJOBH010001835">
    <property type="protein sequence ID" value="CAF3875980.1"/>
    <property type="molecule type" value="Genomic_DNA"/>
</dbReference>